<accession>A0A2P2L9E0</accession>
<dbReference type="EMBL" id="GGEC01034088">
    <property type="protein sequence ID" value="MBX14572.1"/>
    <property type="molecule type" value="Transcribed_RNA"/>
</dbReference>
<dbReference type="EMBL" id="GGEC01034091">
    <property type="protein sequence ID" value="MBX14575.1"/>
    <property type="molecule type" value="Transcribed_RNA"/>
</dbReference>
<reference evidence="2" key="1">
    <citation type="submission" date="2018-02" db="EMBL/GenBank/DDBJ databases">
        <title>Rhizophora mucronata_Transcriptome.</title>
        <authorList>
            <person name="Meera S.P."/>
            <person name="Sreeshan A."/>
            <person name="Augustine A."/>
        </authorList>
    </citation>
    <scope>NUCLEOTIDE SEQUENCE</scope>
    <source>
        <tissue evidence="2">Leaf</tissue>
    </source>
</reference>
<dbReference type="EMBL" id="GGEC01034097">
    <property type="protein sequence ID" value="MBX14581.1"/>
    <property type="molecule type" value="Transcribed_RNA"/>
</dbReference>
<evidence type="ECO:0000313" key="2">
    <source>
        <dbReference type="EMBL" id="MBX14581.1"/>
    </source>
</evidence>
<evidence type="ECO:0000313" key="1">
    <source>
        <dbReference type="EMBL" id="MBX14576.1"/>
    </source>
</evidence>
<dbReference type="GO" id="GO:0000428">
    <property type="term" value="C:DNA-directed RNA polymerase complex"/>
    <property type="evidence" value="ECO:0007669"/>
    <property type="project" value="UniProtKB-KW"/>
</dbReference>
<name>A0A2P2L9E0_RHIMU</name>
<keyword evidence="1" id="KW-0804">Transcription</keyword>
<dbReference type="EMBL" id="GGEC01034092">
    <property type="protein sequence ID" value="MBX14576.1"/>
    <property type="molecule type" value="Transcribed_RNA"/>
</dbReference>
<dbReference type="AlphaFoldDB" id="A0A2P2L9E0"/>
<protein>
    <submittedName>
        <fullName evidence="1">DNA-directed RNA polymerase III 25 kD polypeptide</fullName>
    </submittedName>
</protein>
<proteinExistence type="predicted"/>
<sequence length="75" mass="8639">MLMVWVQFHGGDAGKVANLRVWFYQTRDGWSMCMVLSWRSFGTISLKHVEPFNLMVEVENCLVQASYINITVALL</sequence>
<organism evidence="2">
    <name type="scientific">Rhizophora mucronata</name>
    <name type="common">Asiatic mangrove</name>
    <dbReference type="NCBI Taxonomy" id="61149"/>
    <lineage>
        <taxon>Eukaryota</taxon>
        <taxon>Viridiplantae</taxon>
        <taxon>Streptophyta</taxon>
        <taxon>Embryophyta</taxon>
        <taxon>Tracheophyta</taxon>
        <taxon>Spermatophyta</taxon>
        <taxon>Magnoliopsida</taxon>
        <taxon>eudicotyledons</taxon>
        <taxon>Gunneridae</taxon>
        <taxon>Pentapetalae</taxon>
        <taxon>rosids</taxon>
        <taxon>fabids</taxon>
        <taxon>Malpighiales</taxon>
        <taxon>Rhizophoraceae</taxon>
        <taxon>Rhizophora</taxon>
    </lineage>
</organism>
<keyword evidence="1" id="KW-0240">DNA-directed RNA polymerase</keyword>